<dbReference type="HAMAP" id="MF_00283">
    <property type="entry name" value="Phe_tRNA_synth_beta1"/>
    <property type="match status" value="1"/>
</dbReference>
<evidence type="ECO:0000256" key="2">
    <source>
        <dbReference type="ARBA" id="ARBA00004496"/>
    </source>
</evidence>
<gene>
    <name evidence="22" type="ORF">MNBD_ALPHA01-2470</name>
</gene>
<keyword evidence="8" id="KW-0820">tRNA-binding</keyword>
<dbReference type="InterPro" id="IPR002547">
    <property type="entry name" value="tRNA-bd_dom"/>
</dbReference>
<dbReference type="Gene3D" id="3.30.56.10">
    <property type="match status" value="2"/>
</dbReference>
<proteinExistence type="inferred from homology"/>
<dbReference type="InterPro" id="IPR005146">
    <property type="entry name" value="B3/B4_tRNA-bd"/>
</dbReference>
<dbReference type="InterPro" id="IPR005121">
    <property type="entry name" value="Fdx_antiC-bd"/>
</dbReference>
<name>A0A3B0SZC5_9ZZZZ</name>
<dbReference type="InterPro" id="IPR045060">
    <property type="entry name" value="Phe-tRNA-ligase_IIc_bsu"/>
</dbReference>
<dbReference type="NCBIfam" id="NF045760">
    <property type="entry name" value="YtpR"/>
    <property type="match status" value="1"/>
</dbReference>
<dbReference type="InterPro" id="IPR012340">
    <property type="entry name" value="NA-bd_OB-fold"/>
</dbReference>
<dbReference type="Pfam" id="PF17759">
    <property type="entry name" value="tRNA_synthFbeta"/>
    <property type="match status" value="1"/>
</dbReference>
<keyword evidence="12" id="KW-0067">ATP-binding</keyword>
<evidence type="ECO:0000256" key="13">
    <source>
        <dbReference type="ARBA" id="ARBA00022842"/>
    </source>
</evidence>
<dbReference type="Pfam" id="PF01588">
    <property type="entry name" value="tRNA_bind"/>
    <property type="match status" value="1"/>
</dbReference>
<dbReference type="Gene3D" id="2.40.50.140">
    <property type="entry name" value="Nucleic acid-binding proteins"/>
    <property type="match status" value="1"/>
</dbReference>
<dbReference type="InterPro" id="IPR033714">
    <property type="entry name" value="tRNA_bind_bactPheRS"/>
</dbReference>
<dbReference type="CDD" id="cd00769">
    <property type="entry name" value="PheRS_beta_core"/>
    <property type="match status" value="1"/>
</dbReference>
<dbReference type="SMART" id="SM00873">
    <property type="entry name" value="B3_4"/>
    <property type="match status" value="1"/>
</dbReference>
<evidence type="ECO:0000256" key="16">
    <source>
        <dbReference type="ARBA" id="ARBA00023146"/>
    </source>
</evidence>
<evidence type="ECO:0000256" key="15">
    <source>
        <dbReference type="ARBA" id="ARBA00022917"/>
    </source>
</evidence>
<dbReference type="AlphaFoldDB" id="A0A3B0SZC5"/>
<dbReference type="Gene3D" id="3.50.40.10">
    <property type="entry name" value="Phenylalanyl-trna Synthetase, Chain B, domain 3"/>
    <property type="match status" value="1"/>
</dbReference>
<evidence type="ECO:0000259" key="19">
    <source>
        <dbReference type="PROSITE" id="PS50886"/>
    </source>
</evidence>
<dbReference type="InterPro" id="IPR020825">
    <property type="entry name" value="Phe-tRNA_synthase-like_B3/B4"/>
</dbReference>
<keyword evidence="15" id="KW-0648">Protein biosynthesis</keyword>
<keyword evidence="10" id="KW-0479">Metal-binding</keyword>
<dbReference type="FunFam" id="2.40.50.140:FF:000045">
    <property type="entry name" value="Phenylalanine--tRNA ligase beta subunit"/>
    <property type="match status" value="1"/>
</dbReference>
<evidence type="ECO:0000256" key="7">
    <source>
        <dbReference type="ARBA" id="ARBA00022490"/>
    </source>
</evidence>
<dbReference type="SUPFAM" id="SSF50249">
    <property type="entry name" value="Nucleic acid-binding proteins"/>
    <property type="match status" value="1"/>
</dbReference>
<dbReference type="GO" id="GO:0004826">
    <property type="term" value="F:phenylalanine-tRNA ligase activity"/>
    <property type="evidence" value="ECO:0007669"/>
    <property type="project" value="UniProtKB-EC"/>
</dbReference>
<dbReference type="InterPro" id="IPR005147">
    <property type="entry name" value="tRNA_synthase_B5-dom"/>
</dbReference>
<organism evidence="22">
    <name type="scientific">hydrothermal vent metagenome</name>
    <dbReference type="NCBI Taxonomy" id="652676"/>
    <lineage>
        <taxon>unclassified sequences</taxon>
        <taxon>metagenomes</taxon>
        <taxon>ecological metagenomes</taxon>
    </lineage>
</organism>
<dbReference type="NCBIfam" id="TIGR00472">
    <property type="entry name" value="pheT_bact"/>
    <property type="match status" value="1"/>
</dbReference>
<dbReference type="Pfam" id="PF03483">
    <property type="entry name" value="B3_4"/>
    <property type="match status" value="1"/>
</dbReference>
<dbReference type="PROSITE" id="PS51447">
    <property type="entry name" value="FDX_ACB"/>
    <property type="match status" value="1"/>
</dbReference>
<dbReference type="PROSITE" id="PS50886">
    <property type="entry name" value="TRBD"/>
    <property type="match status" value="1"/>
</dbReference>
<dbReference type="EC" id="6.1.1.20" evidence="5"/>
<evidence type="ECO:0000256" key="10">
    <source>
        <dbReference type="ARBA" id="ARBA00022723"/>
    </source>
</evidence>
<keyword evidence="11" id="KW-0547">Nucleotide-binding</keyword>
<evidence type="ECO:0000259" key="21">
    <source>
        <dbReference type="PROSITE" id="PS51483"/>
    </source>
</evidence>
<dbReference type="PANTHER" id="PTHR10947:SF0">
    <property type="entry name" value="PHENYLALANINE--TRNA LIGASE BETA SUBUNIT"/>
    <property type="match status" value="1"/>
</dbReference>
<evidence type="ECO:0000256" key="1">
    <source>
        <dbReference type="ARBA" id="ARBA00001946"/>
    </source>
</evidence>
<accession>A0A3B0SZC5</accession>
<dbReference type="GO" id="GO:0005524">
    <property type="term" value="F:ATP binding"/>
    <property type="evidence" value="ECO:0007669"/>
    <property type="project" value="UniProtKB-KW"/>
</dbReference>
<dbReference type="EMBL" id="UOEJ01000240">
    <property type="protein sequence ID" value="VAW06447.1"/>
    <property type="molecule type" value="Genomic_DNA"/>
</dbReference>
<dbReference type="Gene3D" id="3.30.70.380">
    <property type="entry name" value="Ferrodoxin-fold anticodon-binding domain"/>
    <property type="match status" value="1"/>
</dbReference>
<dbReference type="SUPFAM" id="SSF54991">
    <property type="entry name" value="Anticodon-binding domain of PheRS"/>
    <property type="match status" value="1"/>
</dbReference>
<comment type="catalytic activity">
    <reaction evidence="18">
        <text>tRNA(Phe) + L-phenylalanine + ATP = L-phenylalanyl-tRNA(Phe) + AMP + diphosphate + H(+)</text>
        <dbReference type="Rhea" id="RHEA:19413"/>
        <dbReference type="Rhea" id="RHEA-COMP:9668"/>
        <dbReference type="Rhea" id="RHEA-COMP:9699"/>
        <dbReference type="ChEBI" id="CHEBI:15378"/>
        <dbReference type="ChEBI" id="CHEBI:30616"/>
        <dbReference type="ChEBI" id="CHEBI:33019"/>
        <dbReference type="ChEBI" id="CHEBI:58095"/>
        <dbReference type="ChEBI" id="CHEBI:78442"/>
        <dbReference type="ChEBI" id="CHEBI:78531"/>
        <dbReference type="ChEBI" id="CHEBI:456215"/>
        <dbReference type="EC" id="6.1.1.20"/>
    </reaction>
</comment>
<dbReference type="PANTHER" id="PTHR10947">
    <property type="entry name" value="PHENYLALANYL-TRNA SYNTHETASE BETA CHAIN AND LEUCINE-RICH REPEAT-CONTAINING PROTEIN 47"/>
    <property type="match status" value="1"/>
</dbReference>
<dbReference type="Pfam" id="PF03147">
    <property type="entry name" value="FDX-ACB"/>
    <property type="match status" value="1"/>
</dbReference>
<comment type="subunit">
    <text evidence="4">Tetramer of two alpha and two beta subunits.</text>
</comment>
<dbReference type="GO" id="GO:0009328">
    <property type="term" value="C:phenylalanine-tRNA ligase complex"/>
    <property type="evidence" value="ECO:0007669"/>
    <property type="project" value="TreeGrafter"/>
</dbReference>
<dbReference type="FunFam" id="3.30.70.380:FF:000001">
    <property type="entry name" value="Phenylalanine--tRNA ligase beta subunit"/>
    <property type="match status" value="1"/>
</dbReference>
<dbReference type="SUPFAM" id="SSF56037">
    <property type="entry name" value="PheT/TilS domain"/>
    <property type="match status" value="1"/>
</dbReference>
<comment type="cofactor">
    <cofactor evidence="1">
        <name>Mg(2+)</name>
        <dbReference type="ChEBI" id="CHEBI:18420"/>
    </cofactor>
</comment>
<dbReference type="SUPFAM" id="SSF46955">
    <property type="entry name" value="Putative DNA-binding domain"/>
    <property type="match status" value="1"/>
</dbReference>
<evidence type="ECO:0000256" key="3">
    <source>
        <dbReference type="ARBA" id="ARBA00008653"/>
    </source>
</evidence>
<dbReference type="InterPro" id="IPR004532">
    <property type="entry name" value="Phe-tRNA-ligase_IIc_bsu_bact"/>
</dbReference>
<comment type="similarity">
    <text evidence="3">Belongs to the phenylalanyl-tRNA synthetase beta subunit family. Type 1 subfamily.</text>
</comment>
<dbReference type="InterPro" id="IPR041616">
    <property type="entry name" value="PheRS_beta_core"/>
</dbReference>
<sequence>MKFTLSWLKEHLDTNASVTEISGKLTAIGLEVEEIINPADDLAPFVIAEVLEAAPHPDADKLQVLKVHTGTETVQVVCGAPNARAGLKGAFAPSGATIPTTGLKLRPTKIRGVESNGMMCSERELGLGEDHDGIIDLPLDAPVGVKFADYAHMDDPVIEIAITPNHQDALGIYGIARDLAAAGLGHLKTLDTSPVTGTFPCPQKVVLDHEESCPVFAGRYIRGIKNGPSPDWLQKKLRALGMKPISALVDITNFLTLDMARPLHVFDADKLRGDIAVRLSKAGESLKALDDNDYVLDDGVCVITDDSGVIGLGGVMGGDSTGCQADTVNVFLEAAWFDPITIAMAGRKLGIDSDARYRFERGVDPETMLPGIEIATKMILDFCGGEASDVTVTGHIPTISKTVFLRPGRVGNLGGVDVSEGDIIDILQRLGFAVSKNGDRLEVVTPSWRCDIDGEADLVEEVLRIYGFEHIHATPLPPSSRHIDIGLSAMQKRVRTARRASAARGLREAVTWSFLPSAQAKLFADLKPELILDNPISSDLDAMRPNLLPNLITAVGRNMARGFHNVALFECGNQFASDRPDGQSLVLAGIRRGQSSHKHWNVSPKDVDAFTAKADAEAILRAIGAKIDTAQVVAEAPSWYHPGRSGVIRLGPKNILAHFGEVHPAICKALDVKGPLVAFEILLGNIPFPKNKAGNNRGPLKASDFQAVERDFAFVVDRDLSAGDLIRAVRAADKKLIRDVTLFDIYQGPGIGEDQKSLAVNVRLQPQDRTLTEEEIDRFSAKVIANVRKNTGGMLR</sequence>
<reference evidence="22" key="1">
    <citation type="submission" date="2018-06" db="EMBL/GenBank/DDBJ databases">
        <authorList>
            <person name="Zhirakovskaya E."/>
        </authorList>
    </citation>
    <scope>NUCLEOTIDE SEQUENCE</scope>
</reference>
<feature type="domain" description="FDX-ACB" evidence="20">
    <location>
        <begin position="703"/>
        <end position="796"/>
    </location>
</feature>
<dbReference type="GO" id="GO:0006432">
    <property type="term" value="P:phenylalanyl-tRNA aminoacylation"/>
    <property type="evidence" value="ECO:0007669"/>
    <property type="project" value="InterPro"/>
</dbReference>
<keyword evidence="7" id="KW-0963">Cytoplasm</keyword>
<dbReference type="PROSITE" id="PS51483">
    <property type="entry name" value="B5"/>
    <property type="match status" value="1"/>
</dbReference>
<evidence type="ECO:0000256" key="12">
    <source>
        <dbReference type="ARBA" id="ARBA00022840"/>
    </source>
</evidence>
<dbReference type="SMART" id="SM00874">
    <property type="entry name" value="B5"/>
    <property type="match status" value="1"/>
</dbReference>
<dbReference type="Gene3D" id="3.30.930.10">
    <property type="entry name" value="Bira Bifunctional Protein, Domain 2"/>
    <property type="match status" value="1"/>
</dbReference>
<evidence type="ECO:0000256" key="9">
    <source>
        <dbReference type="ARBA" id="ARBA00022598"/>
    </source>
</evidence>
<evidence type="ECO:0000256" key="18">
    <source>
        <dbReference type="ARBA" id="ARBA00049255"/>
    </source>
</evidence>
<dbReference type="SUPFAM" id="SSF55681">
    <property type="entry name" value="Class II aaRS and biotin synthetases"/>
    <property type="match status" value="1"/>
</dbReference>
<dbReference type="GO" id="GO:0000287">
    <property type="term" value="F:magnesium ion binding"/>
    <property type="evidence" value="ECO:0007669"/>
    <property type="project" value="InterPro"/>
</dbReference>
<evidence type="ECO:0000313" key="22">
    <source>
        <dbReference type="EMBL" id="VAW06447.1"/>
    </source>
</evidence>
<feature type="domain" description="B5" evidence="21">
    <location>
        <begin position="398"/>
        <end position="473"/>
    </location>
</feature>
<evidence type="ECO:0000256" key="6">
    <source>
        <dbReference type="ARBA" id="ARBA00017032"/>
    </source>
</evidence>
<dbReference type="SMART" id="SM00896">
    <property type="entry name" value="FDX-ACB"/>
    <property type="match status" value="1"/>
</dbReference>
<evidence type="ECO:0000256" key="5">
    <source>
        <dbReference type="ARBA" id="ARBA00012814"/>
    </source>
</evidence>
<evidence type="ECO:0000259" key="20">
    <source>
        <dbReference type="PROSITE" id="PS51447"/>
    </source>
</evidence>
<evidence type="ECO:0000256" key="8">
    <source>
        <dbReference type="ARBA" id="ARBA00022555"/>
    </source>
</evidence>
<protein>
    <recommendedName>
        <fullName evidence="6">Phenylalanine--tRNA ligase beta subunit</fullName>
        <ecNumber evidence="5">6.1.1.20</ecNumber>
    </recommendedName>
    <alternativeName>
        <fullName evidence="17">Phenylalanyl-tRNA synthetase beta subunit</fullName>
    </alternativeName>
</protein>
<dbReference type="Pfam" id="PF03484">
    <property type="entry name" value="B5"/>
    <property type="match status" value="1"/>
</dbReference>
<evidence type="ECO:0000256" key="4">
    <source>
        <dbReference type="ARBA" id="ARBA00011209"/>
    </source>
</evidence>
<feature type="domain" description="TRNA-binding" evidence="19">
    <location>
        <begin position="39"/>
        <end position="148"/>
    </location>
</feature>
<keyword evidence="14" id="KW-0694">RNA-binding</keyword>
<dbReference type="GO" id="GO:0000049">
    <property type="term" value="F:tRNA binding"/>
    <property type="evidence" value="ECO:0007669"/>
    <property type="project" value="UniProtKB-KW"/>
</dbReference>
<dbReference type="InterPro" id="IPR009061">
    <property type="entry name" value="DNA-bd_dom_put_sf"/>
</dbReference>
<keyword evidence="9 22" id="KW-0436">Ligase</keyword>
<evidence type="ECO:0000256" key="11">
    <source>
        <dbReference type="ARBA" id="ARBA00022741"/>
    </source>
</evidence>
<keyword evidence="16 22" id="KW-0030">Aminoacyl-tRNA synthetase</keyword>
<comment type="subcellular location">
    <subcellularLocation>
        <location evidence="2">Cytoplasm</location>
    </subcellularLocation>
</comment>
<evidence type="ECO:0000256" key="17">
    <source>
        <dbReference type="ARBA" id="ARBA00033189"/>
    </source>
</evidence>
<evidence type="ECO:0000256" key="14">
    <source>
        <dbReference type="ARBA" id="ARBA00022884"/>
    </source>
</evidence>
<dbReference type="InterPro" id="IPR045864">
    <property type="entry name" value="aa-tRNA-synth_II/BPL/LPL"/>
</dbReference>
<keyword evidence="13" id="KW-0460">Magnesium</keyword>
<dbReference type="CDD" id="cd02796">
    <property type="entry name" value="tRNA_bind_bactPheRS"/>
    <property type="match status" value="1"/>
</dbReference>
<dbReference type="InterPro" id="IPR036690">
    <property type="entry name" value="Fdx_antiC-bd_sf"/>
</dbReference>